<comment type="cofactor">
    <cofactor evidence="1">
        <name>a metal cation</name>
        <dbReference type="ChEBI" id="CHEBI:25213"/>
    </cofactor>
</comment>
<comment type="caution">
    <text evidence="21">The sequence shown here is derived from an EMBL/GenBank/DDBJ whole genome shotgun (WGS) entry which is preliminary data.</text>
</comment>
<dbReference type="Proteomes" id="UP000054314">
    <property type="component" value="Unassembled WGS sequence"/>
</dbReference>
<evidence type="ECO:0000256" key="15">
    <source>
        <dbReference type="ARBA" id="ARBA00049031"/>
    </source>
</evidence>
<dbReference type="GO" id="GO:0009086">
    <property type="term" value="P:methionine biosynthetic process"/>
    <property type="evidence" value="ECO:0007669"/>
    <property type="project" value="UniProtKB-KW"/>
</dbReference>
<evidence type="ECO:0000256" key="17">
    <source>
        <dbReference type="PIRSR" id="PIRSR000098-2"/>
    </source>
</evidence>
<comment type="catalytic activity">
    <reaction evidence="14">
        <text>L-homoserine + NADP(+) = L-aspartate 4-semialdehyde + NADPH + H(+)</text>
        <dbReference type="Rhea" id="RHEA:15761"/>
        <dbReference type="ChEBI" id="CHEBI:15378"/>
        <dbReference type="ChEBI" id="CHEBI:57476"/>
        <dbReference type="ChEBI" id="CHEBI:57783"/>
        <dbReference type="ChEBI" id="CHEBI:58349"/>
        <dbReference type="ChEBI" id="CHEBI:537519"/>
        <dbReference type="EC" id="1.1.1.3"/>
    </reaction>
    <physiologicalReaction direction="right-to-left" evidence="14">
        <dbReference type="Rhea" id="RHEA:15763"/>
    </physiologicalReaction>
</comment>
<evidence type="ECO:0000256" key="2">
    <source>
        <dbReference type="ARBA" id="ARBA00005056"/>
    </source>
</evidence>
<dbReference type="PANTHER" id="PTHR43331:SF1">
    <property type="entry name" value="HOMOSERINE DEHYDROGENASE"/>
    <property type="match status" value="1"/>
</dbReference>
<evidence type="ECO:0000256" key="19">
    <source>
        <dbReference type="RuleBase" id="RU004171"/>
    </source>
</evidence>
<dbReference type="PROSITE" id="PS01042">
    <property type="entry name" value="HOMOSER_DHGENASE"/>
    <property type="match status" value="1"/>
</dbReference>
<dbReference type="InterPro" id="IPR002912">
    <property type="entry name" value="ACT_dom"/>
</dbReference>
<dbReference type="InterPro" id="IPR045865">
    <property type="entry name" value="ACT-like_dom_sf"/>
</dbReference>
<dbReference type="InterPro" id="IPR036291">
    <property type="entry name" value="NAD(P)-bd_dom_sf"/>
</dbReference>
<dbReference type="GO" id="GO:0050661">
    <property type="term" value="F:NADP binding"/>
    <property type="evidence" value="ECO:0007669"/>
    <property type="project" value="InterPro"/>
</dbReference>
<dbReference type="PIRSF" id="PIRSF000098">
    <property type="entry name" value="Homoser_dehydrog"/>
    <property type="match status" value="1"/>
</dbReference>
<feature type="binding site" evidence="17">
    <location>
        <begin position="13"/>
        <end position="20"/>
    </location>
    <ligand>
        <name>NADP(+)</name>
        <dbReference type="ChEBI" id="CHEBI:58349"/>
    </ligand>
</feature>
<dbReference type="SUPFAM" id="SSF55021">
    <property type="entry name" value="ACT-like"/>
    <property type="match status" value="1"/>
</dbReference>
<feature type="active site" description="Proton donor" evidence="16">
    <location>
        <position position="207"/>
    </location>
</feature>
<gene>
    <name evidence="21" type="ORF">N869_04940</name>
</gene>
<dbReference type="AlphaFoldDB" id="A0A0A0BQX6"/>
<comment type="pathway">
    <text evidence="3 18">Amino-acid biosynthesis; L-methionine biosynthesis via de novo pathway; L-homoserine from L-aspartate: step 3/3.</text>
</comment>
<dbReference type="SUPFAM" id="SSF55347">
    <property type="entry name" value="Glyceraldehyde-3-phosphate dehydrogenase-like, C-terminal domain"/>
    <property type="match status" value="1"/>
</dbReference>
<evidence type="ECO:0000256" key="18">
    <source>
        <dbReference type="RuleBase" id="RU000579"/>
    </source>
</evidence>
<keyword evidence="12 18" id="KW-0486">Methionine biosynthesis</keyword>
<dbReference type="Pfam" id="PF03447">
    <property type="entry name" value="NAD_binding_3"/>
    <property type="match status" value="1"/>
</dbReference>
<dbReference type="CDD" id="cd04881">
    <property type="entry name" value="ACT_HSDH-Hom"/>
    <property type="match status" value="1"/>
</dbReference>
<keyword evidence="22" id="KW-1185">Reference proteome</keyword>
<dbReference type="PROSITE" id="PS51671">
    <property type="entry name" value="ACT"/>
    <property type="match status" value="1"/>
</dbReference>
<comment type="function">
    <text evidence="13">Catalyzes the conversion of L-aspartate-beta-semialdehyde (L-Asa) to L-homoserine (L-Hse), the third step in the biosynthesis of threonine and methionine from aspartate.</text>
</comment>
<reference evidence="21 22" key="1">
    <citation type="submission" date="2013-08" db="EMBL/GenBank/DDBJ databases">
        <title>Genome sequencing of Cellulomonas bogoriensis 69B4.</title>
        <authorList>
            <person name="Chen F."/>
            <person name="Li Y."/>
            <person name="Wang G."/>
        </authorList>
    </citation>
    <scope>NUCLEOTIDE SEQUENCE [LARGE SCALE GENOMIC DNA]</scope>
    <source>
        <strain evidence="21 22">69B4</strain>
    </source>
</reference>
<keyword evidence="10 18" id="KW-0560">Oxidoreductase</keyword>
<keyword evidence="11" id="KW-0915">Sodium</keyword>
<evidence type="ECO:0000256" key="7">
    <source>
        <dbReference type="ARBA" id="ARBA00022605"/>
    </source>
</evidence>
<evidence type="ECO:0000256" key="8">
    <source>
        <dbReference type="ARBA" id="ARBA00022697"/>
    </source>
</evidence>
<comment type="catalytic activity">
    <reaction evidence="15">
        <text>L-homoserine + NAD(+) = L-aspartate 4-semialdehyde + NADH + H(+)</text>
        <dbReference type="Rhea" id="RHEA:15757"/>
        <dbReference type="ChEBI" id="CHEBI:15378"/>
        <dbReference type="ChEBI" id="CHEBI:57476"/>
        <dbReference type="ChEBI" id="CHEBI:57540"/>
        <dbReference type="ChEBI" id="CHEBI:57945"/>
        <dbReference type="ChEBI" id="CHEBI:537519"/>
        <dbReference type="EC" id="1.1.1.3"/>
    </reaction>
    <physiologicalReaction direction="right-to-left" evidence="15">
        <dbReference type="Rhea" id="RHEA:15759"/>
    </physiologicalReaction>
</comment>
<dbReference type="InterPro" id="IPR005106">
    <property type="entry name" value="Asp/hSer_DH_NAD-bd"/>
</dbReference>
<dbReference type="FunFam" id="3.30.360.10:FF:000005">
    <property type="entry name" value="Homoserine dehydrogenase"/>
    <property type="match status" value="1"/>
</dbReference>
<keyword evidence="9 17" id="KW-0521">NADP</keyword>
<evidence type="ECO:0000256" key="16">
    <source>
        <dbReference type="PIRSR" id="PIRSR000098-1"/>
    </source>
</evidence>
<dbReference type="SUPFAM" id="SSF51735">
    <property type="entry name" value="NAD(P)-binding Rossmann-fold domains"/>
    <property type="match status" value="1"/>
</dbReference>
<evidence type="ECO:0000313" key="21">
    <source>
        <dbReference type="EMBL" id="KGM10340.1"/>
    </source>
</evidence>
<evidence type="ECO:0000256" key="1">
    <source>
        <dbReference type="ARBA" id="ARBA00001920"/>
    </source>
</evidence>
<evidence type="ECO:0000256" key="5">
    <source>
        <dbReference type="ARBA" id="ARBA00013213"/>
    </source>
</evidence>
<dbReference type="PANTHER" id="PTHR43331">
    <property type="entry name" value="HOMOSERINE DEHYDROGENASE"/>
    <property type="match status" value="1"/>
</dbReference>
<dbReference type="UniPathway" id="UPA00051">
    <property type="reaction ID" value="UER00465"/>
</dbReference>
<dbReference type="EMBL" id="AXCZ01000147">
    <property type="protein sequence ID" value="KGM10340.1"/>
    <property type="molecule type" value="Genomic_DNA"/>
</dbReference>
<feature type="binding site" evidence="17">
    <location>
        <position position="107"/>
    </location>
    <ligand>
        <name>NADPH</name>
        <dbReference type="ChEBI" id="CHEBI:57783"/>
    </ligand>
</feature>
<proteinExistence type="inferred from homology"/>
<keyword evidence="8 18" id="KW-0791">Threonine biosynthesis</keyword>
<accession>A0A0A0BQX6</accession>
<feature type="binding site" evidence="17">
    <location>
        <position position="192"/>
    </location>
    <ligand>
        <name>L-homoserine</name>
        <dbReference type="ChEBI" id="CHEBI:57476"/>
    </ligand>
</feature>
<dbReference type="InterPro" id="IPR001342">
    <property type="entry name" value="HDH_cat"/>
</dbReference>
<evidence type="ECO:0000313" key="22">
    <source>
        <dbReference type="Proteomes" id="UP000054314"/>
    </source>
</evidence>
<dbReference type="GO" id="GO:0004412">
    <property type="term" value="F:homoserine dehydrogenase activity"/>
    <property type="evidence" value="ECO:0007669"/>
    <property type="project" value="UniProtKB-EC"/>
</dbReference>
<evidence type="ECO:0000259" key="20">
    <source>
        <dbReference type="PROSITE" id="PS51671"/>
    </source>
</evidence>
<evidence type="ECO:0000256" key="13">
    <source>
        <dbReference type="ARBA" id="ARBA00044930"/>
    </source>
</evidence>
<keyword evidence="7 18" id="KW-0028">Amino-acid biosynthesis</keyword>
<feature type="domain" description="ACT" evidence="20">
    <location>
        <begin position="351"/>
        <end position="427"/>
    </location>
</feature>
<organism evidence="21 22">
    <name type="scientific">Cellulomonas bogoriensis 69B4 = DSM 16987</name>
    <dbReference type="NCBI Taxonomy" id="1386082"/>
    <lineage>
        <taxon>Bacteria</taxon>
        <taxon>Bacillati</taxon>
        <taxon>Actinomycetota</taxon>
        <taxon>Actinomycetes</taxon>
        <taxon>Micrococcales</taxon>
        <taxon>Cellulomonadaceae</taxon>
        <taxon>Cellulomonas</taxon>
    </lineage>
</organism>
<dbReference type="EC" id="1.1.1.3" evidence="5 18"/>
<sequence length="431" mass="44327">MVAGSGAVRVAVLGCGVVGTEVVRLLTQQGADLAARAGAPLELVGIAVRDVAAPRDQVVDRALLTSDAESLVDGADVVVEVMGGIEPARGLILRALRGGASVVTANKELLGKDGPTLYAAADEAGVDLYFEAAVAGAIPIVRPVRESLAGDRVTRVLGIVNGTTNYVLDQMTSGGLELGEALAQAQELGFAEADPTADVEGHDAAAKAAILASLAFHTRVSVAQVHREGIMAVTADDIARATATGHVVKLLALAERSGDGVVVRVHPALVPQEHPLASVRGSFNAVFVQAEAAGELMFYGRGAGGVPTASAVLGDVVTVARHKVNGGKGPIESRYAQLPARPVSDAVTRYQVVLRVEDRPGVLAQVWQAVAERGVSIETISQSRAEDDGEYADLQMVTHAATDAALSSTVSDMSELSVVVDVLSVLRVEGV</sequence>
<dbReference type="Pfam" id="PF01842">
    <property type="entry name" value="ACT"/>
    <property type="match status" value="1"/>
</dbReference>
<evidence type="ECO:0000256" key="14">
    <source>
        <dbReference type="ARBA" id="ARBA00048841"/>
    </source>
</evidence>
<dbReference type="GO" id="GO:0009088">
    <property type="term" value="P:threonine biosynthetic process"/>
    <property type="evidence" value="ECO:0007669"/>
    <property type="project" value="UniProtKB-UniPathway"/>
</dbReference>
<dbReference type="Gene3D" id="3.30.360.10">
    <property type="entry name" value="Dihydrodipicolinate Reductase, domain 2"/>
    <property type="match status" value="1"/>
</dbReference>
<dbReference type="NCBIfam" id="NF004976">
    <property type="entry name" value="PRK06349.1"/>
    <property type="match status" value="1"/>
</dbReference>
<evidence type="ECO:0000256" key="4">
    <source>
        <dbReference type="ARBA" id="ARBA00006753"/>
    </source>
</evidence>
<evidence type="ECO:0000256" key="9">
    <source>
        <dbReference type="ARBA" id="ARBA00022857"/>
    </source>
</evidence>
<name>A0A0A0BQX6_9CELL</name>
<dbReference type="InterPro" id="IPR016204">
    <property type="entry name" value="HDH"/>
</dbReference>
<evidence type="ECO:0000256" key="10">
    <source>
        <dbReference type="ARBA" id="ARBA00023002"/>
    </source>
</evidence>
<protein>
    <recommendedName>
        <fullName evidence="6 18">Homoserine dehydrogenase</fullName>
        <ecNumber evidence="5 18">1.1.1.3</ecNumber>
    </recommendedName>
</protein>
<evidence type="ECO:0000256" key="6">
    <source>
        <dbReference type="ARBA" id="ARBA00013376"/>
    </source>
</evidence>
<evidence type="ECO:0000256" key="12">
    <source>
        <dbReference type="ARBA" id="ARBA00023167"/>
    </source>
</evidence>
<evidence type="ECO:0000256" key="3">
    <source>
        <dbReference type="ARBA" id="ARBA00005062"/>
    </source>
</evidence>
<comment type="similarity">
    <text evidence="4 19">Belongs to the homoserine dehydrogenase family.</text>
</comment>
<dbReference type="Gene3D" id="3.30.70.260">
    <property type="match status" value="1"/>
</dbReference>
<comment type="pathway">
    <text evidence="2 18">Amino-acid biosynthesis; L-threonine biosynthesis; L-threonine from L-aspartate: step 3/5.</text>
</comment>
<dbReference type="InterPro" id="IPR019811">
    <property type="entry name" value="HDH_CS"/>
</dbReference>
<dbReference type="UniPathway" id="UPA00050">
    <property type="reaction ID" value="UER00063"/>
</dbReference>
<dbReference type="Gene3D" id="3.40.50.720">
    <property type="entry name" value="NAD(P)-binding Rossmann-like Domain"/>
    <property type="match status" value="1"/>
</dbReference>
<dbReference type="Pfam" id="PF00742">
    <property type="entry name" value="Homoserine_dh"/>
    <property type="match status" value="1"/>
</dbReference>
<evidence type="ECO:0000256" key="11">
    <source>
        <dbReference type="ARBA" id="ARBA00023053"/>
    </source>
</evidence>